<dbReference type="EMBL" id="HBGY01030033">
    <property type="protein sequence ID" value="CAD9607084.1"/>
    <property type="molecule type" value="Transcribed_RNA"/>
</dbReference>
<feature type="compositionally biased region" description="Polar residues" evidence="1">
    <location>
        <begin position="171"/>
        <end position="187"/>
    </location>
</feature>
<reference evidence="2" key="1">
    <citation type="submission" date="2021-01" db="EMBL/GenBank/DDBJ databases">
        <authorList>
            <person name="Corre E."/>
            <person name="Pelletier E."/>
            <person name="Niang G."/>
            <person name="Scheremetjew M."/>
            <person name="Finn R."/>
            <person name="Kale V."/>
            <person name="Holt S."/>
            <person name="Cochrane G."/>
            <person name="Meng A."/>
            <person name="Brown T."/>
            <person name="Cohen L."/>
        </authorList>
    </citation>
    <scope>NUCLEOTIDE SEQUENCE</scope>
    <source>
        <strain evidence="2">B650</strain>
    </source>
</reference>
<dbReference type="AlphaFoldDB" id="A0A7S2PLT5"/>
<sequence length="268" mass="31185">MSNPAQDEMMNERDVIILARRCHREYGWSNVVAVRALLAYQQFMQLKVQMSDWDGTVLSPSPMINKVWHVHILDTRAYQRYCDDKARHFIHHDPDGGLDVEARRRRIETTKIAVQARYGRAMFDYDAWSWERGECRSRGRDESAIEESSDVRETRRQRRENVIAGDPDGSSPETTRSAGSSNTTRPRNNLNSDVITIFFRFFCRHEDLGIKIRRSTTRLQTVISRIVQETGVERNRLRFHGPLRSNDEDKLICDIGWNDGDVISVTID</sequence>
<evidence type="ECO:0008006" key="3">
    <source>
        <dbReference type="Google" id="ProtNLM"/>
    </source>
</evidence>
<accession>A0A7S2PLT5</accession>
<feature type="compositionally biased region" description="Basic and acidic residues" evidence="1">
    <location>
        <begin position="139"/>
        <end position="154"/>
    </location>
</feature>
<feature type="region of interest" description="Disordered" evidence="1">
    <location>
        <begin position="139"/>
        <end position="187"/>
    </location>
</feature>
<proteinExistence type="predicted"/>
<evidence type="ECO:0000256" key="1">
    <source>
        <dbReference type="SAM" id="MobiDB-lite"/>
    </source>
</evidence>
<gene>
    <name evidence="2" type="ORF">LDAN0321_LOCUS18666</name>
</gene>
<protein>
    <recommendedName>
        <fullName evidence="3">Ubiquitin-like domain-containing protein</fullName>
    </recommendedName>
</protein>
<name>A0A7S2PLT5_9STRA</name>
<organism evidence="2">
    <name type="scientific">Leptocylindrus danicus</name>
    <dbReference type="NCBI Taxonomy" id="163516"/>
    <lineage>
        <taxon>Eukaryota</taxon>
        <taxon>Sar</taxon>
        <taxon>Stramenopiles</taxon>
        <taxon>Ochrophyta</taxon>
        <taxon>Bacillariophyta</taxon>
        <taxon>Coscinodiscophyceae</taxon>
        <taxon>Chaetocerotophycidae</taxon>
        <taxon>Leptocylindrales</taxon>
        <taxon>Leptocylindraceae</taxon>
        <taxon>Leptocylindrus</taxon>
    </lineage>
</organism>
<evidence type="ECO:0000313" key="2">
    <source>
        <dbReference type="EMBL" id="CAD9607084.1"/>
    </source>
</evidence>